<dbReference type="PROSITE" id="PS50157">
    <property type="entry name" value="ZINC_FINGER_C2H2_2"/>
    <property type="match status" value="1"/>
</dbReference>
<dbReference type="AlphaFoldDB" id="N1Q194"/>
<dbReference type="InterPro" id="IPR013087">
    <property type="entry name" value="Znf_C2H2_type"/>
</dbReference>
<dbReference type="HOGENOM" id="CLU_3050289_0_0_1"/>
<reference evidence="4" key="1">
    <citation type="journal article" date="2012" name="PLoS Genet.">
        <title>The genomes of the fungal plant pathogens Cladosporium fulvum and Dothistroma septosporum reveal adaptation to different hosts and lifestyles but also signatures of common ancestry.</title>
        <authorList>
            <person name="de Wit P.J.G.M."/>
            <person name="van der Burgt A."/>
            <person name="Oekmen B."/>
            <person name="Stergiopoulos I."/>
            <person name="Abd-Elsalam K.A."/>
            <person name="Aerts A.L."/>
            <person name="Bahkali A.H."/>
            <person name="Beenen H.G."/>
            <person name="Chettri P."/>
            <person name="Cox M.P."/>
            <person name="Datema E."/>
            <person name="de Vries R.P."/>
            <person name="Dhillon B."/>
            <person name="Ganley A.R."/>
            <person name="Griffiths S.A."/>
            <person name="Guo Y."/>
            <person name="Hamelin R.C."/>
            <person name="Henrissat B."/>
            <person name="Kabir M.S."/>
            <person name="Jashni M.K."/>
            <person name="Kema G."/>
            <person name="Klaubauf S."/>
            <person name="Lapidus A."/>
            <person name="Levasseur A."/>
            <person name="Lindquist E."/>
            <person name="Mehrabi R."/>
            <person name="Ohm R.A."/>
            <person name="Owen T.J."/>
            <person name="Salamov A."/>
            <person name="Schwelm A."/>
            <person name="Schijlen E."/>
            <person name="Sun H."/>
            <person name="van den Burg H.A."/>
            <person name="van Ham R.C.H.J."/>
            <person name="Zhang S."/>
            <person name="Goodwin S.B."/>
            <person name="Grigoriev I.V."/>
            <person name="Collemare J."/>
            <person name="Bradshaw R.E."/>
        </authorList>
    </citation>
    <scope>NUCLEOTIDE SEQUENCE [LARGE SCALE GENOMIC DNA]</scope>
    <source>
        <strain evidence="4">NZE10 / CBS 128990</strain>
    </source>
</reference>
<sequence>MPSSDSKNTKQIFVCLEGSPRCGARFDSKKALEKHCRDKHHGSSEALLYRSGFS</sequence>
<feature type="domain" description="C2H2-type" evidence="2">
    <location>
        <begin position="13"/>
        <end position="45"/>
    </location>
</feature>
<protein>
    <recommendedName>
        <fullName evidence="2">C2H2-type domain-containing protein</fullName>
    </recommendedName>
</protein>
<dbReference type="Proteomes" id="UP000016933">
    <property type="component" value="Unassembled WGS sequence"/>
</dbReference>
<accession>N1Q194</accession>
<dbReference type="GO" id="GO:0008270">
    <property type="term" value="F:zinc ion binding"/>
    <property type="evidence" value="ECO:0007669"/>
    <property type="project" value="UniProtKB-KW"/>
</dbReference>
<gene>
    <name evidence="3" type="ORF">DOTSEDRAFT_67916</name>
</gene>
<proteinExistence type="predicted"/>
<reference evidence="3 4" key="2">
    <citation type="journal article" date="2012" name="PLoS Pathog.">
        <title>Diverse lifestyles and strategies of plant pathogenesis encoded in the genomes of eighteen Dothideomycetes fungi.</title>
        <authorList>
            <person name="Ohm R.A."/>
            <person name="Feau N."/>
            <person name="Henrissat B."/>
            <person name="Schoch C.L."/>
            <person name="Horwitz B.A."/>
            <person name="Barry K.W."/>
            <person name="Condon B.J."/>
            <person name="Copeland A.C."/>
            <person name="Dhillon B."/>
            <person name="Glaser F."/>
            <person name="Hesse C.N."/>
            <person name="Kosti I."/>
            <person name="LaButti K."/>
            <person name="Lindquist E.A."/>
            <person name="Lucas S."/>
            <person name="Salamov A.A."/>
            <person name="Bradshaw R.E."/>
            <person name="Ciuffetti L."/>
            <person name="Hamelin R.C."/>
            <person name="Kema G.H.J."/>
            <person name="Lawrence C."/>
            <person name="Scott J.A."/>
            <person name="Spatafora J.W."/>
            <person name="Turgeon B.G."/>
            <person name="de Wit P.J.G.M."/>
            <person name="Zhong S."/>
            <person name="Goodwin S.B."/>
            <person name="Grigoriev I.V."/>
        </authorList>
    </citation>
    <scope>NUCLEOTIDE SEQUENCE [LARGE SCALE GENOMIC DNA]</scope>
    <source>
        <strain evidence="4">NZE10 / CBS 128990</strain>
    </source>
</reference>
<keyword evidence="1" id="KW-0863">Zinc-finger</keyword>
<evidence type="ECO:0000259" key="2">
    <source>
        <dbReference type="PROSITE" id="PS50157"/>
    </source>
</evidence>
<dbReference type="EMBL" id="KB446535">
    <property type="protein sequence ID" value="EME49033.1"/>
    <property type="molecule type" value="Genomic_DNA"/>
</dbReference>
<evidence type="ECO:0000313" key="3">
    <source>
        <dbReference type="EMBL" id="EME49033.1"/>
    </source>
</evidence>
<keyword evidence="1" id="KW-0479">Metal-binding</keyword>
<keyword evidence="1" id="KW-0862">Zinc</keyword>
<name>N1Q194_DOTSN</name>
<evidence type="ECO:0000256" key="1">
    <source>
        <dbReference type="PROSITE-ProRule" id="PRU00042"/>
    </source>
</evidence>
<evidence type="ECO:0000313" key="4">
    <source>
        <dbReference type="Proteomes" id="UP000016933"/>
    </source>
</evidence>
<keyword evidence="4" id="KW-1185">Reference proteome</keyword>
<organism evidence="3 4">
    <name type="scientific">Dothistroma septosporum (strain NZE10 / CBS 128990)</name>
    <name type="common">Red band needle blight fungus</name>
    <name type="synonym">Mycosphaerella pini</name>
    <dbReference type="NCBI Taxonomy" id="675120"/>
    <lineage>
        <taxon>Eukaryota</taxon>
        <taxon>Fungi</taxon>
        <taxon>Dikarya</taxon>
        <taxon>Ascomycota</taxon>
        <taxon>Pezizomycotina</taxon>
        <taxon>Dothideomycetes</taxon>
        <taxon>Dothideomycetidae</taxon>
        <taxon>Mycosphaerellales</taxon>
        <taxon>Mycosphaerellaceae</taxon>
        <taxon>Dothistroma</taxon>
    </lineage>
</organism>